<evidence type="ECO:0000256" key="4">
    <source>
        <dbReference type="ARBA" id="ARBA00022490"/>
    </source>
</evidence>
<keyword evidence="4" id="KW-0963">Cytoplasm</keyword>
<reference evidence="12" key="1">
    <citation type="submission" date="2012-11" db="EMBL/GenBank/DDBJ databases">
        <authorList>
            <person name="Lucero-Rivera Y.E."/>
            <person name="Tovar-Ramirez D."/>
        </authorList>
    </citation>
    <scope>NUCLEOTIDE SEQUENCE [LARGE SCALE GENOMIC DNA]</scope>
    <source>
        <strain evidence="12">Araruama</strain>
    </source>
</reference>
<dbReference type="PANTHER" id="PTHR33540:SF2">
    <property type="entry name" value="TRNA THREONYLCARBAMOYLADENOSINE BIOSYNTHESIS PROTEIN TSAE"/>
    <property type="match status" value="1"/>
</dbReference>
<protein>
    <recommendedName>
        <fullName evidence="3">tRNA threonylcarbamoyladenosine biosynthesis protein TsaE</fullName>
    </recommendedName>
    <alternativeName>
        <fullName evidence="10">t(6)A37 threonylcarbamoyladenosine biosynthesis protein TsaE</fullName>
    </alternativeName>
</protein>
<gene>
    <name evidence="11" type="ORF">OMM_02111</name>
</gene>
<dbReference type="NCBIfam" id="TIGR00150">
    <property type="entry name" value="T6A_YjeE"/>
    <property type="match status" value="1"/>
</dbReference>
<dbReference type="GO" id="GO:0005524">
    <property type="term" value="F:ATP binding"/>
    <property type="evidence" value="ECO:0007669"/>
    <property type="project" value="UniProtKB-KW"/>
</dbReference>
<dbReference type="SUPFAM" id="SSF52540">
    <property type="entry name" value="P-loop containing nucleoside triphosphate hydrolases"/>
    <property type="match status" value="1"/>
</dbReference>
<evidence type="ECO:0000313" key="12">
    <source>
        <dbReference type="Proteomes" id="UP000189670"/>
    </source>
</evidence>
<dbReference type="InterPro" id="IPR027417">
    <property type="entry name" value="P-loop_NTPase"/>
</dbReference>
<evidence type="ECO:0000256" key="6">
    <source>
        <dbReference type="ARBA" id="ARBA00022723"/>
    </source>
</evidence>
<dbReference type="AlphaFoldDB" id="A0A1V1PAY3"/>
<evidence type="ECO:0000256" key="5">
    <source>
        <dbReference type="ARBA" id="ARBA00022694"/>
    </source>
</evidence>
<evidence type="ECO:0000256" key="8">
    <source>
        <dbReference type="ARBA" id="ARBA00022840"/>
    </source>
</evidence>
<dbReference type="Pfam" id="PF02367">
    <property type="entry name" value="TsaE"/>
    <property type="match status" value="1"/>
</dbReference>
<dbReference type="Proteomes" id="UP000189670">
    <property type="component" value="Unassembled WGS sequence"/>
</dbReference>
<dbReference type="PANTHER" id="PTHR33540">
    <property type="entry name" value="TRNA THREONYLCARBAMOYLADENOSINE BIOSYNTHESIS PROTEIN TSAE"/>
    <property type="match status" value="1"/>
</dbReference>
<keyword evidence="5" id="KW-0819">tRNA processing</keyword>
<organism evidence="11 12">
    <name type="scientific">Candidatus Magnetoglobus multicellularis str. Araruama</name>
    <dbReference type="NCBI Taxonomy" id="890399"/>
    <lineage>
        <taxon>Bacteria</taxon>
        <taxon>Pseudomonadati</taxon>
        <taxon>Thermodesulfobacteriota</taxon>
        <taxon>Desulfobacteria</taxon>
        <taxon>Desulfobacterales</taxon>
        <taxon>Desulfobacteraceae</taxon>
        <taxon>Candidatus Magnetoglobus</taxon>
    </lineage>
</organism>
<evidence type="ECO:0000256" key="7">
    <source>
        <dbReference type="ARBA" id="ARBA00022741"/>
    </source>
</evidence>
<comment type="similarity">
    <text evidence="2">Belongs to the TsaE family.</text>
</comment>
<comment type="subcellular location">
    <subcellularLocation>
        <location evidence="1">Cytoplasm</location>
    </subcellularLocation>
</comment>
<evidence type="ECO:0000256" key="9">
    <source>
        <dbReference type="ARBA" id="ARBA00022842"/>
    </source>
</evidence>
<dbReference type="Gene3D" id="3.40.50.300">
    <property type="entry name" value="P-loop containing nucleotide triphosphate hydrolases"/>
    <property type="match status" value="1"/>
</dbReference>
<dbReference type="GO" id="GO:0046872">
    <property type="term" value="F:metal ion binding"/>
    <property type="evidence" value="ECO:0007669"/>
    <property type="project" value="UniProtKB-KW"/>
</dbReference>
<keyword evidence="8 11" id="KW-0067">ATP-binding</keyword>
<keyword evidence="9" id="KW-0460">Magnesium</keyword>
<dbReference type="InterPro" id="IPR003442">
    <property type="entry name" value="T6A_TsaE"/>
</dbReference>
<evidence type="ECO:0000256" key="10">
    <source>
        <dbReference type="ARBA" id="ARBA00032441"/>
    </source>
</evidence>
<evidence type="ECO:0000256" key="2">
    <source>
        <dbReference type="ARBA" id="ARBA00007599"/>
    </source>
</evidence>
<proteinExistence type="inferred from homology"/>
<evidence type="ECO:0000256" key="1">
    <source>
        <dbReference type="ARBA" id="ARBA00004496"/>
    </source>
</evidence>
<comment type="caution">
    <text evidence="11">The sequence shown here is derived from an EMBL/GenBank/DDBJ whole genome shotgun (WGS) entry which is preliminary data.</text>
</comment>
<evidence type="ECO:0000313" key="11">
    <source>
        <dbReference type="EMBL" id="ETR71923.1"/>
    </source>
</evidence>
<accession>A0A1V1PAY3</accession>
<keyword evidence="7" id="KW-0547">Nucleotide-binding</keyword>
<keyword evidence="6" id="KW-0479">Metal-binding</keyword>
<evidence type="ECO:0000256" key="3">
    <source>
        <dbReference type="ARBA" id="ARBA00019010"/>
    </source>
</evidence>
<dbReference type="GO" id="GO:0005737">
    <property type="term" value="C:cytoplasm"/>
    <property type="evidence" value="ECO:0007669"/>
    <property type="project" value="UniProtKB-SubCell"/>
</dbReference>
<name>A0A1V1PAY3_9BACT</name>
<dbReference type="EMBL" id="ATBP01000206">
    <property type="protein sequence ID" value="ETR71923.1"/>
    <property type="molecule type" value="Genomic_DNA"/>
</dbReference>
<dbReference type="GO" id="GO:0002949">
    <property type="term" value="P:tRNA threonylcarbamoyladenosine modification"/>
    <property type="evidence" value="ECO:0007669"/>
    <property type="project" value="InterPro"/>
</dbReference>
<sequence>MKKRITIKSHSEEETFKLGQFIGKELKSGHVLALIGDLGAGKTCLSRGIGSGLGLAKNHHIHSPAFDLIHEHPGPIPMYHMDFYRLDYFSPEDELWVNEYVYAKAGVCVIEWADKFILSILEHYLKIQLTMCEDNDTIRSIDFLAHGSSYHSLIDSLYIKYSNEYNPNCR</sequence>